<feature type="compositionally biased region" description="Polar residues" evidence="7">
    <location>
        <begin position="197"/>
        <end position="207"/>
    </location>
</feature>
<dbReference type="SMART" id="SM00032">
    <property type="entry name" value="CCP"/>
    <property type="match status" value="2"/>
</dbReference>
<gene>
    <name evidence="11" type="primary">LOC105756226</name>
</gene>
<feature type="disulfide bond" evidence="6">
    <location>
        <begin position="115"/>
        <end position="142"/>
    </location>
</feature>
<dbReference type="PROSITE" id="PS50923">
    <property type="entry name" value="SUSHI"/>
    <property type="match status" value="2"/>
</dbReference>
<evidence type="ECO:0000256" key="4">
    <source>
        <dbReference type="ARBA" id="ARBA00022737"/>
    </source>
</evidence>
<feature type="domain" description="Sushi" evidence="9">
    <location>
        <begin position="28"/>
        <end position="85"/>
    </location>
</feature>
<dbReference type="STRING" id="127582.A0A2Y9FW89"/>
<protein>
    <submittedName>
        <fullName evidence="11">C4b-binding protein alpha chain-like</fullName>
    </submittedName>
</protein>
<evidence type="ECO:0000256" key="5">
    <source>
        <dbReference type="ARBA" id="ARBA00023157"/>
    </source>
</evidence>
<keyword evidence="5 6" id="KW-1015">Disulfide bond</keyword>
<keyword evidence="3 8" id="KW-0732">Signal</keyword>
<keyword evidence="10" id="KW-1185">Reference proteome</keyword>
<feature type="signal peptide" evidence="8">
    <location>
        <begin position="1"/>
        <end position="28"/>
    </location>
</feature>
<dbReference type="Pfam" id="PF00084">
    <property type="entry name" value="Sushi"/>
    <property type="match status" value="2"/>
</dbReference>
<dbReference type="InterPro" id="IPR000436">
    <property type="entry name" value="Sushi_SCR_CCP_dom"/>
</dbReference>
<dbReference type="Gene3D" id="1.20.5.3730">
    <property type="match status" value="1"/>
</dbReference>
<dbReference type="InterPro" id="IPR040514">
    <property type="entry name" value="C4bp_oligo"/>
</dbReference>
<proteinExistence type="predicted"/>
<keyword evidence="2 6" id="KW-0768">Sushi</keyword>
<sequence>MAQMLQSGFPALCIFGVLTLLHCPSAMCDCSLPPSIAHGSYEDVSSFMSFTTEVKYTCDEGYVLVGKAKITCRYSGWLSPAPQCKALCLKPEVENGKLSVDKDQYIETENVTIQCDRGYRVVGLQSVTCSEKRTWYPEVPKCEWEVPQGCEQVLSGRHLMQCLPRPQDVQMALEVYKLSLEVKQLEQSIGPEEHQSEISTSTPPFSP</sequence>
<accession>A0A2Y9FW89</accession>
<evidence type="ECO:0000256" key="2">
    <source>
        <dbReference type="ARBA" id="ARBA00022659"/>
    </source>
</evidence>
<dbReference type="OrthoDB" id="8961654at2759"/>
<dbReference type="Gene3D" id="2.10.70.10">
    <property type="entry name" value="Complement Module, domain 1"/>
    <property type="match status" value="2"/>
</dbReference>
<dbReference type="Pfam" id="PF18453">
    <property type="entry name" value="C4bp_oligo"/>
    <property type="match status" value="1"/>
</dbReference>
<comment type="subcellular location">
    <subcellularLocation>
        <location evidence="1">Virion</location>
    </subcellularLocation>
</comment>
<organism evidence="10 11">
    <name type="scientific">Trichechus manatus latirostris</name>
    <name type="common">Florida manatee</name>
    <dbReference type="NCBI Taxonomy" id="127582"/>
    <lineage>
        <taxon>Eukaryota</taxon>
        <taxon>Metazoa</taxon>
        <taxon>Chordata</taxon>
        <taxon>Craniata</taxon>
        <taxon>Vertebrata</taxon>
        <taxon>Euteleostomi</taxon>
        <taxon>Mammalia</taxon>
        <taxon>Eutheria</taxon>
        <taxon>Afrotheria</taxon>
        <taxon>Sirenia</taxon>
        <taxon>Trichechidae</taxon>
        <taxon>Trichechus</taxon>
    </lineage>
</organism>
<dbReference type="RefSeq" id="XP_012410666.1">
    <property type="nucleotide sequence ID" value="XM_012555212.2"/>
</dbReference>
<dbReference type="SUPFAM" id="SSF57535">
    <property type="entry name" value="Complement control module/SCR domain"/>
    <property type="match status" value="2"/>
</dbReference>
<feature type="chain" id="PRO_5016067890" evidence="8">
    <location>
        <begin position="29"/>
        <end position="207"/>
    </location>
</feature>
<dbReference type="InterPro" id="IPR035976">
    <property type="entry name" value="Sushi/SCR/CCP_sf"/>
</dbReference>
<comment type="caution">
    <text evidence="6">Lacks conserved residue(s) required for the propagation of feature annotation.</text>
</comment>
<keyword evidence="4" id="KW-0677">Repeat</keyword>
<dbReference type="InterPro" id="IPR051503">
    <property type="entry name" value="ComplSys_Reg/VirEntry_Med"/>
</dbReference>
<dbReference type="FunFam" id="2.10.70.10:FF:000014">
    <property type="entry name" value="Membrane cofactor protein"/>
    <property type="match status" value="1"/>
</dbReference>
<dbReference type="GeneID" id="105756226"/>
<evidence type="ECO:0000256" key="3">
    <source>
        <dbReference type="ARBA" id="ARBA00022729"/>
    </source>
</evidence>
<name>A0A2Y9FW89_TRIMA</name>
<dbReference type="PANTHER" id="PTHR45785:SF2">
    <property type="entry name" value="COMPLEMENT FACTOR H-RELATED"/>
    <property type="match status" value="1"/>
</dbReference>
<dbReference type="InParanoid" id="A0A2Y9FW89"/>
<dbReference type="Proteomes" id="UP000248480">
    <property type="component" value="Unplaced"/>
</dbReference>
<evidence type="ECO:0000256" key="8">
    <source>
        <dbReference type="SAM" id="SignalP"/>
    </source>
</evidence>
<dbReference type="PANTHER" id="PTHR45785">
    <property type="entry name" value="COMPLEMENT FACTOR H-RELATED"/>
    <property type="match status" value="1"/>
</dbReference>
<evidence type="ECO:0000313" key="10">
    <source>
        <dbReference type="Proteomes" id="UP000248480"/>
    </source>
</evidence>
<dbReference type="KEGG" id="tmu:105756226"/>
<evidence type="ECO:0000259" key="9">
    <source>
        <dbReference type="PROSITE" id="PS50923"/>
    </source>
</evidence>
<evidence type="ECO:0000256" key="1">
    <source>
        <dbReference type="ARBA" id="ARBA00004328"/>
    </source>
</evidence>
<reference evidence="11" key="1">
    <citation type="submission" date="2025-08" db="UniProtKB">
        <authorList>
            <consortium name="RefSeq"/>
        </authorList>
    </citation>
    <scope>IDENTIFICATION</scope>
</reference>
<dbReference type="AlphaFoldDB" id="A0A2Y9FW89"/>
<evidence type="ECO:0000256" key="6">
    <source>
        <dbReference type="PROSITE-ProRule" id="PRU00302"/>
    </source>
</evidence>
<feature type="region of interest" description="Disordered" evidence="7">
    <location>
        <begin position="188"/>
        <end position="207"/>
    </location>
</feature>
<evidence type="ECO:0000256" key="7">
    <source>
        <dbReference type="SAM" id="MobiDB-lite"/>
    </source>
</evidence>
<feature type="domain" description="Sushi" evidence="9">
    <location>
        <begin position="86"/>
        <end position="144"/>
    </location>
</feature>
<dbReference type="CDD" id="cd00033">
    <property type="entry name" value="CCP"/>
    <property type="match status" value="2"/>
</dbReference>
<evidence type="ECO:0000313" key="11">
    <source>
        <dbReference type="RefSeq" id="XP_012410666.1"/>
    </source>
</evidence>